<evidence type="ECO:0000256" key="1">
    <source>
        <dbReference type="SAM" id="Coils"/>
    </source>
</evidence>
<evidence type="ECO:0000313" key="4">
    <source>
        <dbReference type="Proteomes" id="UP000799538"/>
    </source>
</evidence>
<dbReference type="EMBL" id="ML992510">
    <property type="protein sequence ID" value="KAF2221651.1"/>
    <property type="molecule type" value="Genomic_DNA"/>
</dbReference>
<evidence type="ECO:0000313" key="3">
    <source>
        <dbReference type="EMBL" id="KAF2221651.1"/>
    </source>
</evidence>
<feature type="region of interest" description="Disordered" evidence="2">
    <location>
        <begin position="70"/>
        <end position="98"/>
    </location>
</feature>
<dbReference type="Proteomes" id="UP000799538">
    <property type="component" value="Unassembled WGS sequence"/>
</dbReference>
<name>A0A6A6G7B1_9PEZI</name>
<organism evidence="3 4">
    <name type="scientific">Elsinoe ampelina</name>
    <dbReference type="NCBI Taxonomy" id="302913"/>
    <lineage>
        <taxon>Eukaryota</taxon>
        <taxon>Fungi</taxon>
        <taxon>Dikarya</taxon>
        <taxon>Ascomycota</taxon>
        <taxon>Pezizomycotina</taxon>
        <taxon>Dothideomycetes</taxon>
        <taxon>Dothideomycetidae</taxon>
        <taxon>Myriangiales</taxon>
        <taxon>Elsinoaceae</taxon>
        <taxon>Elsinoe</taxon>
    </lineage>
</organism>
<feature type="coiled-coil region" evidence="1">
    <location>
        <begin position="137"/>
        <end position="167"/>
    </location>
</feature>
<dbReference type="AlphaFoldDB" id="A0A6A6G7B1"/>
<keyword evidence="4" id="KW-1185">Reference proteome</keyword>
<feature type="compositionally biased region" description="Polar residues" evidence="2">
    <location>
        <begin position="89"/>
        <end position="98"/>
    </location>
</feature>
<reference evidence="4" key="1">
    <citation type="journal article" date="2020" name="Stud. Mycol.">
        <title>101 Dothideomycetes genomes: A test case for predicting lifestyles and emergence of pathogens.</title>
        <authorList>
            <person name="Haridas S."/>
            <person name="Albert R."/>
            <person name="Binder M."/>
            <person name="Bloem J."/>
            <person name="LaButti K."/>
            <person name="Salamov A."/>
            <person name="Andreopoulos B."/>
            <person name="Baker S."/>
            <person name="Barry K."/>
            <person name="Bills G."/>
            <person name="Bluhm B."/>
            <person name="Cannon C."/>
            <person name="Castanera R."/>
            <person name="Culley D."/>
            <person name="Daum C."/>
            <person name="Ezra D."/>
            <person name="Gonzalez J."/>
            <person name="Henrissat B."/>
            <person name="Kuo A."/>
            <person name="Liang C."/>
            <person name="Lipzen A."/>
            <person name="Lutzoni F."/>
            <person name="Magnuson J."/>
            <person name="Mondo S."/>
            <person name="Nolan M."/>
            <person name="Ohm R."/>
            <person name="Pangilinan J."/>
            <person name="Park H.-J."/>
            <person name="Ramirez L."/>
            <person name="Alfaro M."/>
            <person name="Sun H."/>
            <person name="Tritt A."/>
            <person name="Yoshinaga Y."/>
            <person name="Zwiers L.-H."/>
            <person name="Turgeon B."/>
            <person name="Goodwin S."/>
            <person name="Spatafora J."/>
            <person name="Crous P."/>
            <person name="Grigoriev I."/>
        </authorList>
    </citation>
    <scope>NUCLEOTIDE SEQUENCE [LARGE SCALE GENOMIC DNA]</scope>
    <source>
        <strain evidence="4">CECT 20119</strain>
    </source>
</reference>
<accession>A0A6A6G7B1</accession>
<proteinExistence type="predicted"/>
<protein>
    <submittedName>
        <fullName evidence="3">Uncharacterized protein</fullName>
    </submittedName>
</protein>
<gene>
    <name evidence="3" type="ORF">BDZ85DRAFT_297542</name>
</gene>
<sequence>MKRAWPDLVSTECDETVASPKRLRVDGVSATALELDGTNRAEPYTVKMEAPAEAVIHDLSRGPAARFYRHPQRSSAARDLPKQAESDAEQVQGTSCSTGASKNVSQAIYKNILELEERIKIGERGLGSLVAQLSDIQAAIEKRVAALRRLKLELRAERTRKSELEYEPTLTGIDA</sequence>
<keyword evidence="1" id="KW-0175">Coiled coil</keyword>
<evidence type="ECO:0000256" key="2">
    <source>
        <dbReference type="SAM" id="MobiDB-lite"/>
    </source>
</evidence>